<name>A0ABV5Z0N2_9STAP</name>
<feature type="domain" description="Cupin type-2" evidence="1">
    <location>
        <begin position="50"/>
        <end position="105"/>
    </location>
</feature>
<dbReference type="InterPro" id="IPR013096">
    <property type="entry name" value="Cupin_2"/>
</dbReference>
<keyword evidence="3" id="KW-1185">Reference proteome</keyword>
<protein>
    <submittedName>
        <fullName evidence="2">Cupin domain-containing protein</fullName>
    </submittedName>
</protein>
<proteinExistence type="predicted"/>
<dbReference type="SUPFAM" id="SSF51182">
    <property type="entry name" value="RmlC-like cupins"/>
    <property type="match status" value="1"/>
</dbReference>
<dbReference type="Gene3D" id="2.60.120.10">
    <property type="entry name" value="Jelly Rolls"/>
    <property type="match status" value="1"/>
</dbReference>
<dbReference type="InterPro" id="IPR014710">
    <property type="entry name" value="RmlC-like_jellyroll"/>
</dbReference>
<evidence type="ECO:0000313" key="2">
    <source>
        <dbReference type="EMBL" id="MFB9859623.1"/>
    </source>
</evidence>
<dbReference type="Pfam" id="PF07883">
    <property type="entry name" value="Cupin_2"/>
    <property type="match status" value="1"/>
</dbReference>
<evidence type="ECO:0000259" key="1">
    <source>
        <dbReference type="Pfam" id="PF07883"/>
    </source>
</evidence>
<organism evidence="2 3">
    <name type="scientific">Salinicoccus siamensis</name>
    <dbReference type="NCBI Taxonomy" id="381830"/>
    <lineage>
        <taxon>Bacteria</taxon>
        <taxon>Bacillati</taxon>
        <taxon>Bacillota</taxon>
        <taxon>Bacilli</taxon>
        <taxon>Bacillales</taxon>
        <taxon>Staphylococcaceae</taxon>
        <taxon>Salinicoccus</taxon>
    </lineage>
</organism>
<evidence type="ECO:0000313" key="3">
    <source>
        <dbReference type="Proteomes" id="UP001589740"/>
    </source>
</evidence>
<dbReference type="RefSeq" id="WP_380569264.1">
    <property type="nucleotide sequence ID" value="NZ_JBHMAH010000003.1"/>
</dbReference>
<dbReference type="EMBL" id="JBHMAH010000003">
    <property type="protein sequence ID" value="MFB9859623.1"/>
    <property type="molecule type" value="Genomic_DNA"/>
</dbReference>
<reference evidence="2 3" key="1">
    <citation type="submission" date="2024-09" db="EMBL/GenBank/DDBJ databases">
        <authorList>
            <person name="Sun Q."/>
            <person name="Mori K."/>
        </authorList>
    </citation>
    <scope>NUCLEOTIDE SEQUENCE [LARGE SCALE GENOMIC DNA]</scope>
    <source>
        <strain evidence="2 3">JCM 12822</strain>
    </source>
</reference>
<accession>A0ABV5Z0N2</accession>
<dbReference type="Proteomes" id="UP001589740">
    <property type="component" value="Unassembled WGS sequence"/>
</dbReference>
<dbReference type="InterPro" id="IPR011051">
    <property type="entry name" value="RmlC_Cupin_sf"/>
</dbReference>
<gene>
    <name evidence="2" type="ORF">ACFFLE_00680</name>
</gene>
<comment type="caution">
    <text evidence="2">The sequence shown here is derived from an EMBL/GenBank/DDBJ whole genome shotgun (WGS) entry which is preliminary data.</text>
</comment>
<sequence length="108" mass="12143">MKIINKESNVLKDEFYMEAMFPEAFDGKNMDASLNYVEIAGKTTVPVEGYSIHEHDELSYIVEGELEVEIDGQIQAVKKGDFTFIPKGEAHQSTNISKDKCKIVSLLI</sequence>